<keyword evidence="4" id="KW-1185">Reference proteome</keyword>
<dbReference type="RefSeq" id="WP_062455161.1">
    <property type="nucleotide sequence ID" value="NZ_JACHBU010000001.1"/>
</dbReference>
<keyword evidence="2" id="KW-0732">Signal</keyword>
<feature type="chain" id="PRO_5031445970" evidence="2">
    <location>
        <begin position="24"/>
        <end position="184"/>
    </location>
</feature>
<accession>A0A7X0JGW6</accession>
<dbReference type="Pfam" id="PF06035">
    <property type="entry name" value="Peptidase_C93"/>
    <property type="match status" value="1"/>
</dbReference>
<feature type="signal peptide" evidence="2">
    <location>
        <begin position="1"/>
        <end position="23"/>
    </location>
</feature>
<evidence type="ECO:0000256" key="2">
    <source>
        <dbReference type="SAM" id="SignalP"/>
    </source>
</evidence>
<sequence length="184" mass="19446">MIKKLIISAIVLTALVAGKEANAAGPGSFARSLSGVSALHMQVAQNRTHGAEGSNTISEFTIDQAHELKRVNDAVDGKLAAVDGYLDTFADDLAADQDLCLDCADLKRDHLVSIGWDSRNLTIGYALNDEGRIERVLVVATPRGDIVLSHGGLTVDRTAQTMTETTKASDALSSPAATADHYDI</sequence>
<proteinExistence type="predicted"/>
<feature type="compositionally biased region" description="Polar residues" evidence="1">
    <location>
        <begin position="164"/>
        <end position="176"/>
    </location>
</feature>
<feature type="region of interest" description="Disordered" evidence="1">
    <location>
        <begin position="164"/>
        <end position="184"/>
    </location>
</feature>
<evidence type="ECO:0000313" key="3">
    <source>
        <dbReference type="EMBL" id="MBB6507343.1"/>
    </source>
</evidence>
<comment type="caution">
    <text evidence="3">The sequence shown here is derived from an EMBL/GenBank/DDBJ whole genome shotgun (WGS) entry which is preliminary data.</text>
</comment>
<dbReference type="Proteomes" id="UP000585437">
    <property type="component" value="Unassembled WGS sequence"/>
</dbReference>
<gene>
    <name evidence="3" type="ORF">F4695_000662</name>
</gene>
<dbReference type="InterPro" id="IPR010319">
    <property type="entry name" value="Transglutaminase-like_Cys_pept"/>
</dbReference>
<reference evidence="3 4" key="1">
    <citation type="submission" date="2020-08" db="EMBL/GenBank/DDBJ databases">
        <title>The Agave Microbiome: Exploring the role of microbial communities in plant adaptations to desert environments.</title>
        <authorList>
            <person name="Partida-Martinez L.P."/>
        </authorList>
    </citation>
    <scope>NUCLEOTIDE SEQUENCE [LARGE SCALE GENOMIC DNA]</scope>
    <source>
        <strain evidence="3 4">AS3.12</strain>
    </source>
</reference>
<name>A0A7X0JGW6_9HYPH</name>
<organism evidence="3 4">
    <name type="scientific">Rhizobium soli</name>
    <dbReference type="NCBI Taxonomy" id="424798"/>
    <lineage>
        <taxon>Bacteria</taxon>
        <taxon>Pseudomonadati</taxon>
        <taxon>Pseudomonadota</taxon>
        <taxon>Alphaproteobacteria</taxon>
        <taxon>Hyphomicrobiales</taxon>
        <taxon>Rhizobiaceae</taxon>
        <taxon>Rhizobium/Agrobacterium group</taxon>
        <taxon>Rhizobium</taxon>
    </lineage>
</organism>
<evidence type="ECO:0000256" key="1">
    <source>
        <dbReference type="SAM" id="MobiDB-lite"/>
    </source>
</evidence>
<dbReference type="EMBL" id="JACHBU010000001">
    <property type="protein sequence ID" value="MBB6507343.1"/>
    <property type="molecule type" value="Genomic_DNA"/>
</dbReference>
<protein>
    <submittedName>
        <fullName evidence="3">Putative transglutaminase-like cysteine proteinase</fullName>
    </submittedName>
</protein>
<dbReference type="AlphaFoldDB" id="A0A7X0JGW6"/>
<evidence type="ECO:0000313" key="4">
    <source>
        <dbReference type="Proteomes" id="UP000585437"/>
    </source>
</evidence>